<dbReference type="SMART" id="SM00675">
    <property type="entry name" value="DM11"/>
    <property type="match status" value="1"/>
</dbReference>
<keyword evidence="1" id="KW-0732">Signal</keyword>
<sequence length="202" mass="23048">MLTKRNCLWVVLQLSLVCLSRAIEYEFIPDKDGLFVPCENHPAKPSGFDALLDMSQIKVAVKDGSTLQMSGDAVVVWPGVEPSDTVTIFGQVYQHEQGTWQKTMFSAGSKNFCKNMFEKNQYWYTFWTKHISNSDDVKKTCVNTRGTLLKHESFELPLKTNLNVPNLKGRYKLMVLIEAFDKRNVKRPVSGCTEFRGTVQRV</sequence>
<feature type="signal peptide" evidence="1">
    <location>
        <begin position="1"/>
        <end position="22"/>
    </location>
</feature>
<evidence type="ECO:0000313" key="2">
    <source>
        <dbReference type="EMBL" id="SPP73062.1"/>
    </source>
</evidence>
<organism evidence="2 3">
    <name type="scientific">Drosophila guanche</name>
    <name type="common">Fruit fly</name>
    <dbReference type="NCBI Taxonomy" id="7266"/>
    <lineage>
        <taxon>Eukaryota</taxon>
        <taxon>Metazoa</taxon>
        <taxon>Ecdysozoa</taxon>
        <taxon>Arthropoda</taxon>
        <taxon>Hexapoda</taxon>
        <taxon>Insecta</taxon>
        <taxon>Pterygota</taxon>
        <taxon>Neoptera</taxon>
        <taxon>Endopterygota</taxon>
        <taxon>Diptera</taxon>
        <taxon>Brachycera</taxon>
        <taxon>Muscomorpha</taxon>
        <taxon>Ephydroidea</taxon>
        <taxon>Drosophilidae</taxon>
        <taxon>Drosophila</taxon>
        <taxon>Sophophora</taxon>
    </lineage>
</organism>
<gene>
    <name evidence="2" type="ORF">DGUA_6G000477</name>
</gene>
<keyword evidence="3" id="KW-1185">Reference proteome</keyword>
<accession>A0A3B0J236</accession>
<dbReference type="InterPro" id="IPR006601">
    <property type="entry name" value="Uncharacterised_DM11_DROME"/>
</dbReference>
<dbReference type="Proteomes" id="UP000268350">
    <property type="component" value="Unassembled WGS sequence"/>
</dbReference>
<dbReference type="AlphaFoldDB" id="A0A3B0J236"/>
<dbReference type="EMBL" id="OUUW01000001">
    <property type="protein sequence ID" value="SPP73062.1"/>
    <property type="molecule type" value="Genomic_DNA"/>
</dbReference>
<dbReference type="OrthoDB" id="7975395at2759"/>
<evidence type="ECO:0000256" key="1">
    <source>
        <dbReference type="SAM" id="SignalP"/>
    </source>
</evidence>
<proteinExistence type="predicted"/>
<name>A0A3B0J236_DROGU</name>
<dbReference type="OMA" id="DKGTWQK"/>
<evidence type="ECO:0000313" key="3">
    <source>
        <dbReference type="Proteomes" id="UP000268350"/>
    </source>
</evidence>
<reference evidence="3" key="1">
    <citation type="submission" date="2018-01" db="EMBL/GenBank/DDBJ databases">
        <authorList>
            <person name="Alioto T."/>
            <person name="Alioto T."/>
        </authorList>
    </citation>
    <scope>NUCLEOTIDE SEQUENCE [LARGE SCALE GENOMIC DNA]</scope>
</reference>
<protein>
    <submittedName>
        <fullName evidence="2">Uncharacterized protein</fullName>
    </submittedName>
</protein>
<feature type="chain" id="PRO_5017375365" evidence="1">
    <location>
        <begin position="23"/>
        <end position="202"/>
    </location>
</feature>